<dbReference type="AlphaFoldDB" id="A0AB34HSJ3"/>
<keyword evidence="2" id="KW-1185">Reference proteome</keyword>
<organism evidence="1 2">
    <name type="scientific">Eschrichtius robustus</name>
    <name type="common">California gray whale</name>
    <name type="synonym">Eschrichtius gibbosus</name>
    <dbReference type="NCBI Taxonomy" id="9764"/>
    <lineage>
        <taxon>Eukaryota</taxon>
        <taxon>Metazoa</taxon>
        <taxon>Chordata</taxon>
        <taxon>Craniata</taxon>
        <taxon>Vertebrata</taxon>
        <taxon>Euteleostomi</taxon>
        <taxon>Mammalia</taxon>
        <taxon>Eutheria</taxon>
        <taxon>Laurasiatheria</taxon>
        <taxon>Artiodactyla</taxon>
        <taxon>Whippomorpha</taxon>
        <taxon>Cetacea</taxon>
        <taxon>Mysticeti</taxon>
        <taxon>Eschrichtiidae</taxon>
        <taxon>Eschrichtius</taxon>
    </lineage>
</organism>
<accession>A0AB34HSJ3</accession>
<evidence type="ECO:0000313" key="2">
    <source>
        <dbReference type="Proteomes" id="UP001159641"/>
    </source>
</evidence>
<proteinExistence type="predicted"/>
<comment type="caution">
    <text evidence="1">The sequence shown here is derived from an EMBL/GenBank/DDBJ whole genome shotgun (WGS) entry which is preliminary data.</text>
</comment>
<evidence type="ECO:0000313" key="1">
    <source>
        <dbReference type="EMBL" id="KAJ8794394.1"/>
    </source>
</evidence>
<reference evidence="1 2" key="1">
    <citation type="submission" date="2022-11" db="EMBL/GenBank/DDBJ databases">
        <title>Whole genome sequence of Eschrichtius robustus ER-17-0199.</title>
        <authorList>
            <person name="Bruniche-Olsen A."/>
            <person name="Black A.N."/>
            <person name="Fields C.J."/>
            <person name="Walden K."/>
            <person name="Dewoody J.A."/>
        </authorList>
    </citation>
    <scope>NUCLEOTIDE SEQUENCE [LARGE SCALE GENOMIC DNA]</scope>
    <source>
        <strain evidence="1">ER-17-0199</strain>
        <tissue evidence="1">Blubber</tissue>
    </source>
</reference>
<dbReference type="Proteomes" id="UP001159641">
    <property type="component" value="Unassembled WGS sequence"/>
</dbReference>
<protein>
    <submittedName>
        <fullName evidence="1">Uncharacterized protein</fullName>
    </submittedName>
</protein>
<sequence>MGVGARWKKYGPSHFHGVIGQVGRDGSFIVTRLQSVRCPHQGAQEGQAAFQPFRFSQFTPPRNSANPPEPPYLYWTLLLPLAVCLGRTVM</sequence>
<name>A0AB34HSJ3_ESCRO</name>
<gene>
    <name evidence="1" type="ORF">J1605_003161</name>
</gene>
<dbReference type="EMBL" id="JAIQCJ010000850">
    <property type="protein sequence ID" value="KAJ8794394.1"/>
    <property type="molecule type" value="Genomic_DNA"/>
</dbReference>